<gene>
    <name evidence="1" type="ORF">IFM53868_07469</name>
</gene>
<accession>A0ABQ1B5S3</accession>
<evidence type="ECO:0000313" key="1">
    <source>
        <dbReference type="EMBL" id="GFF94218.1"/>
    </source>
</evidence>
<dbReference type="EMBL" id="BLKG01000097">
    <property type="protein sequence ID" value="GFF94218.1"/>
    <property type="molecule type" value="Genomic_DNA"/>
</dbReference>
<evidence type="ECO:0000313" key="2">
    <source>
        <dbReference type="Proteomes" id="UP000465266"/>
    </source>
</evidence>
<protein>
    <submittedName>
        <fullName evidence="1">Uncharacterized protein</fullName>
    </submittedName>
</protein>
<sequence>MDDVEEYDFQRMTGNKLRNNGVMYTKSEAMENPETYALTAVAYYYTLHATHTTKQGRKYPVEFYTGFCTYEA</sequence>
<proteinExistence type="predicted"/>
<organism evidence="1 2">
    <name type="scientific">Aspergillus udagawae</name>
    <dbReference type="NCBI Taxonomy" id="91492"/>
    <lineage>
        <taxon>Eukaryota</taxon>
        <taxon>Fungi</taxon>
        <taxon>Dikarya</taxon>
        <taxon>Ascomycota</taxon>
        <taxon>Pezizomycotina</taxon>
        <taxon>Eurotiomycetes</taxon>
        <taxon>Eurotiomycetidae</taxon>
        <taxon>Eurotiales</taxon>
        <taxon>Aspergillaceae</taxon>
        <taxon>Aspergillus</taxon>
        <taxon>Aspergillus subgen. Fumigati</taxon>
    </lineage>
</organism>
<comment type="caution">
    <text evidence="1">The sequence shown here is derived from an EMBL/GenBank/DDBJ whole genome shotgun (WGS) entry which is preliminary data.</text>
</comment>
<reference evidence="1 2" key="1">
    <citation type="submission" date="2020-01" db="EMBL/GenBank/DDBJ databases">
        <title>Draft genome sequence of Aspergillus udagawae IFM 53868.</title>
        <authorList>
            <person name="Takahashi H."/>
            <person name="Yaguchi T."/>
        </authorList>
    </citation>
    <scope>NUCLEOTIDE SEQUENCE [LARGE SCALE GENOMIC DNA]</scope>
    <source>
        <strain evidence="1 2">IFM 53868</strain>
    </source>
</reference>
<name>A0ABQ1B5S3_9EURO</name>
<keyword evidence="2" id="KW-1185">Reference proteome</keyword>
<dbReference type="Proteomes" id="UP000465266">
    <property type="component" value="Unassembled WGS sequence"/>
</dbReference>